<feature type="transmembrane region" description="Helical" evidence="1">
    <location>
        <begin position="20"/>
        <end position="40"/>
    </location>
</feature>
<dbReference type="PANTHER" id="PTHR31694">
    <property type="entry name" value="DESICCATION-LIKE PROTEIN"/>
    <property type="match status" value="1"/>
</dbReference>
<keyword evidence="3" id="KW-1185">Reference proteome</keyword>
<keyword evidence="1" id="KW-0812">Transmembrane</keyword>
<accession>A0A7W8LPC1</accession>
<dbReference type="InterPro" id="IPR052965">
    <property type="entry name" value="Pigment-catalase-like"/>
</dbReference>
<reference evidence="2 3" key="1">
    <citation type="submission" date="2020-08" db="EMBL/GenBank/DDBJ databases">
        <title>Genomic Encyclopedia of Type Strains, Phase IV (KMG-IV): sequencing the most valuable type-strain genomes for metagenomic binning, comparative biology and taxonomic classification.</title>
        <authorList>
            <person name="Goeker M."/>
        </authorList>
    </citation>
    <scope>NUCLEOTIDE SEQUENCE [LARGE SCALE GENOMIC DNA]</scope>
    <source>
        <strain evidence="2 3">DSM 101791</strain>
    </source>
</reference>
<dbReference type="Proteomes" id="UP000525389">
    <property type="component" value="Unassembled WGS sequence"/>
</dbReference>
<proteinExistence type="predicted"/>
<protein>
    <recommendedName>
        <fullName evidence="4">Ferritin-like domain-containing protein</fullName>
    </recommendedName>
</protein>
<dbReference type="RefSeq" id="WP_184026423.1">
    <property type="nucleotide sequence ID" value="NZ_JACHFN010000003.1"/>
</dbReference>
<dbReference type="Pfam" id="PF13668">
    <property type="entry name" value="Ferritin_2"/>
    <property type="match status" value="1"/>
</dbReference>
<dbReference type="NCBIfam" id="TIGR01409">
    <property type="entry name" value="TAT_signal_seq"/>
    <property type="match status" value="1"/>
</dbReference>
<evidence type="ECO:0008006" key="4">
    <source>
        <dbReference type="Google" id="ProtNLM"/>
    </source>
</evidence>
<dbReference type="InterPro" id="IPR006311">
    <property type="entry name" value="TAT_signal"/>
</dbReference>
<name>A0A7W8LPC1_9DEIO</name>
<dbReference type="EMBL" id="JACHFN010000003">
    <property type="protein sequence ID" value="MBB5233628.1"/>
    <property type="molecule type" value="Genomic_DNA"/>
</dbReference>
<dbReference type="PANTHER" id="PTHR31694:SF26">
    <property type="entry name" value="OS05G0151100 PROTEIN"/>
    <property type="match status" value="1"/>
</dbReference>
<evidence type="ECO:0000256" key="1">
    <source>
        <dbReference type="SAM" id="Phobius"/>
    </source>
</evidence>
<organism evidence="2 3">
    <name type="scientific">Deinococcus budaensis</name>
    <dbReference type="NCBI Taxonomy" id="1665626"/>
    <lineage>
        <taxon>Bacteria</taxon>
        <taxon>Thermotogati</taxon>
        <taxon>Deinococcota</taxon>
        <taxon>Deinococci</taxon>
        <taxon>Deinococcales</taxon>
        <taxon>Deinococcaceae</taxon>
        <taxon>Deinococcus</taxon>
    </lineage>
</organism>
<sequence>MSNDTHRTDTPGISTRRKFLGMAGMLGAGAVLSGCTSVIATQPGKVNLDAAIFNFALNLEYLEAAFYLAAVGRLGELDAVGGSSARVTLPAGFTGATNGVGISGLSANVRAMAEEIADDELAHVKVIRATLKGAAVAQPQLDLGPAFDAAGQAASGGAIKGFNPYANELFFLHGAFIFEDVGVTAYKGAARLLVDDKAGGNLENAAGILAAEAYHAGAVRTLLYQRRAEVAAAGLTVEQIVQAISNLRDSVDGSDDRDQGLTANAQNPGVLTRHANIVPTDAGGVAFSRTPRQVGNIVFLAPGATKGGFFPGGLTDDGNLAKLLAL</sequence>
<comment type="caution">
    <text evidence="2">The sequence shown here is derived from an EMBL/GenBank/DDBJ whole genome shotgun (WGS) entry which is preliminary data.</text>
</comment>
<evidence type="ECO:0000313" key="3">
    <source>
        <dbReference type="Proteomes" id="UP000525389"/>
    </source>
</evidence>
<dbReference type="PROSITE" id="PS51257">
    <property type="entry name" value="PROKAR_LIPOPROTEIN"/>
    <property type="match status" value="1"/>
</dbReference>
<gene>
    <name evidence="2" type="ORF">HNQ09_001058</name>
</gene>
<dbReference type="AlphaFoldDB" id="A0A7W8LPC1"/>
<evidence type="ECO:0000313" key="2">
    <source>
        <dbReference type="EMBL" id="MBB5233628.1"/>
    </source>
</evidence>
<keyword evidence="1" id="KW-1133">Transmembrane helix</keyword>
<keyword evidence="1" id="KW-0472">Membrane</keyword>
<dbReference type="PROSITE" id="PS51318">
    <property type="entry name" value="TAT"/>
    <property type="match status" value="1"/>
</dbReference>
<dbReference type="InterPro" id="IPR019546">
    <property type="entry name" value="TAT_signal_bac_arc"/>
</dbReference>